<name>A0A8S5MLR8_9CAUD</name>
<accession>A0A8S5MLR8</accession>
<sequence>MSIIEVENSLSIGGEFKAVIKRADGSVRQELPWQKNLITDNGLRLILGIGLIDSEGTQAEFSRNSSLMGYCAVGDGNLAPAPADVKLSNFVQLNSSTYGSVGGKDLPGAKHPNHINLWGQKTYVFTGSDLYNKHLSEVGLCADYRGSKYYLVTHAQLKDGSGSPITLTLLEGELLEITYRVNMYYDIRRKTGTFKLKTISNGVTTEDTFDYFAQSYGFGNGNYDIYFHGFGVNRYTVWGVKETSPDPSYNLNAPEWAALDYTLNESSFASMVSGSTYTRDAETSVTAEGYRKIVLKENSLETKRAVYEVTHGIYGLNVENGIRAYSANVNNQNWWAMFPTLVVVKSRTTGLGIPKTNRQQWTESWVLTVNRWEG</sequence>
<reference evidence="1" key="1">
    <citation type="journal article" date="2021" name="Proc. Natl. Acad. Sci. U.S.A.">
        <title>A Catalog of Tens of Thousands of Viruses from Human Metagenomes Reveals Hidden Associations with Chronic Diseases.</title>
        <authorList>
            <person name="Tisza M.J."/>
            <person name="Buck C.B."/>
        </authorList>
    </citation>
    <scope>NUCLEOTIDE SEQUENCE</scope>
    <source>
        <strain evidence="1">Ctlpi2</strain>
    </source>
</reference>
<protein>
    <submittedName>
        <fullName evidence="1">Uncharacterized protein</fullName>
    </submittedName>
</protein>
<proteinExistence type="predicted"/>
<evidence type="ECO:0000313" key="1">
    <source>
        <dbReference type="EMBL" id="DAD83168.1"/>
    </source>
</evidence>
<dbReference type="EMBL" id="BK014928">
    <property type="protein sequence ID" value="DAD83168.1"/>
    <property type="molecule type" value="Genomic_DNA"/>
</dbReference>
<organism evidence="1">
    <name type="scientific">Podoviridae sp. ctlpi2</name>
    <dbReference type="NCBI Taxonomy" id="2826574"/>
    <lineage>
        <taxon>Viruses</taxon>
        <taxon>Duplodnaviria</taxon>
        <taxon>Heunggongvirae</taxon>
        <taxon>Uroviricota</taxon>
        <taxon>Caudoviricetes</taxon>
    </lineage>
</organism>